<dbReference type="InterPro" id="IPR003610">
    <property type="entry name" value="CBM5/12"/>
</dbReference>
<keyword evidence="3" id="KW-0812">Transmembrane</keyword>
<dbReference type="GO" id="GO:0004553">
    <property type="term" value="F:hydrolase activity, hydrolyzing O-glycosyl compounds"/>
    <property type="evidence" value="ECO:0007669"/>
    <property type="project" value="InterPro"/>
</dbReference>
<feature type="domain" description="PASTA" evidence="4">
    <location>
        <begin position="314"/>
        <end position="382"/>
    </location>
</feature>
<dbReference type="PATRIC" id="fig|1205910.3.peg.1829"/>
<feature type="region of interest" description="Disordered" evidence="2">
    <location>
        <begin position="417"/>
        <end position="439"/>
    </location>
</feature>
<dbReference type="eggNOG" id="COG3979">
    <property type="taxonomic scope" value="Bacteria"/>
</dbReference>
<dbReference type="Proteomes" id="UP000003779">
    <property type="component" value="Chromosome"/>
</dbReference>
<dbReference type="GO" id="GO:0005975">
    <property type="term" value="P:carbohydrate metabolic process"/>
    <property type="evidence" value="ECO:0007669"/>
    <property type="project" value="InterPro"/>
</dbReference>
<evidence type="ECO:0000256" key="1">
    <source>
        <dbReference type="ARBA" id="ARBA00022801"/>
    </source>
</evidence>
<dbReference type="SUPFAM" id="SSF51055">
    <property type="entry name" value="Carbohydrate binding domain"/>
    <property type="match status" value="1"/>
</dbReference>
<dbReference type="SMART" id="SM00220">
    <property type="entry name" value="S_TKc"/>
    <property type="match status" value="1"/>
</dbReference>
<evidence type="ECO:0000256" key="2">
    <source>
        <dbReference type="SAM" id="MobiDB-lite"/>
    </source>
</evidence>
<dbReference type="SMART" id="SM00495">
    <property type="entry name" value="ChtBD3"/>
    <property type="match status" value="1"/>
</dbReference>
<dbReference type="Pfam" id="PF03793">
    <property type="entry name" value="PASTA"/>
    <property type="match status" value="3"/>
</dbReference>
<dbReference type="AlphaFoldDB" id="J7LAX1"/>
<feature type="compositionally biased region" description="Acidic residues" evidence="2">
    <location>
        <begin position="520"/>
        <end position="532"/>
    </location>
</feature>
<evidence type="ECO:0000313" key="5">
    <source>
        <dbReference type="EMBL" id="AFR09836.1"/>
    </source>
</evidence>
<dbReference type="Gene3D" id="2.10.10.20">
    <property type="entry name" value="Carbohydrate-binding module superfamily 5/12"/>
    <property type="match status" value="1"/>
</dbReference>
<keyword evidence="3" id="KW-1133">Transmembrane helix</keyword>
<feature type="region of interest" description="Disordered" evidence="2">
    <location>
        <begin position="513"/>
        <end position="550"/>
    </location>
</feature>
<feature type="transmembrane region" description="Helical" evidence="3">
    <location>
        <begin position="292"/>
        <end position="312"/>
    </location>
</feature>
<evidence type="ECO:0000256" key="3">
    <source>
        <dbReference type="SAM" id="Phobius"/>
    </source>
</evidence>
<organism evidence="5 6">
    <name type="scientific">Nocardiopsis alba (strain ATCC BAA-2165 / BE74)</name>
    <dbReference type="NCBI Taxonomy" id="1205910"/>
    <lineage>
        <taxon>Bacteria</taxon>
        <taxon>Bacillati</taxon>
        <taxon>Actinomycetota</taxon>
        <taxon>Actinomycetes</taxon>
        <taxon>Streptosporangiales</taxon>
        <taxon>Nocardiopsidaceae</taxon>
        <taxon>Nocardiopsis</taxon>
    </lineage>
</organism>
<dbReference type="InterPro" id="IPR005543">
    <property type="entry name" value="PASTA_dom"/>
</dbReference>
<dbReference type="InterPro" id="IPR036573">
    <property type="entry name" value="CBM_sf_5/12"/>
</dbReference>
<keyword evidence="1" id="KW-0378">Hydrolase</keyword>
<feature type="domain" description="PASTA" evidence="4">
    <location>
        <begin position="451"/>
        <end position="514"/>
    </location>
</feature>
<dbReference type="CDD" id="cd06577">
    <property type="entry name" value="PASTA_pknB"/>
    <property type="match status" value="3"/>
</dbReference>
<dbReference type="CDD" id="cd12215">
    <property type="entry name" value="ChiC_BD"/>
    <property type="match status" value="1"/>
</dbReference>
<sequence length="599" mass="63270">MWFRHHRIRNTTPDPLTGLVLHGRVLLEDRIHGDDTVAVYSGKDTTSGLPVTVTLLDPAAGADPAIAHAFLGRAQSLAGTDAPGLVRALGDGRDGDHVYMVTGAARGESLAALLTAEDGNDRYGPRTALSIVADVLAVLAEAHDQGFVHGGPGPEDVLLDEDDRVLVTGVRMVGAEEADPRTDVHAVGVLLYTLLTGEFRVGEGEAPRPSAVVPGLHPDLDMLVANATDPNPRYRPRDAGRYLTLVEQVLRSLPEPGEGPEENVSTRPIPVIEGAEAGPADRRRPPPPWRRIPVLVGAGVLVLGLFTGFLFLGSDDELVLPDLVGLSVESAEDELESLEYGLRPSYEEDYSDDVEPGTVAVTDPAAGVVVEQGSRILLSISVGPRYVEVPDVVGESETEARDLLRAAGFTSVEIVQEHSSEHDPGTVLSSTPEVGEEGDREGEITLNVSEGTIVPSLVGMARADAVFALEGLRLRVGVVETPDDTAPEGEVIGQDPEPGTIAAEDQEVVLTVSSGPDEGAGPEETEVEEEAGDAGSEPGSGGGGPNAVCSGQPWKEHKVYDDGDVVHYEGRFYEARWWVRGDPPSASGEWGPWADQGPC</sequence>
<dbReference type="Pfam" id="PF02839">
    <property type="entry name" value="CBM_5_12"/>
    <property type="match status" value="1"/>
</dbReference>
<dbReference type="eggNOG" id="COG2815">
    <property type="taxonomic scope" value="Bacteria"/>
</dbReference>
<reference evidence="6" key="2">
    <citation type="submission" date="2012-08" db="EMBL/GenBank/DDBJ databases">
        <title>Whole-genome sequence of Nocardiopsis alba strain ATCC BAA-2165 associated with honeybees.</title>
        <authorList>
            <person name="Qiao J."/>
            <person name="Chen L."/>
            <person name="Li Y."/>
            <person name="Wang J."/>
            <person name="Zhang W."/>
            <person name="Chen S."/>
        </authorList>
    </citation>
    <scope>NUCLEOTIDE SEQUENCE [LARGE SCALE GENOMIC DNA]</scope>
    <source>
        <strain evidence="6">ATCC BAA-2165 / BE74</strain>
    </source>
</reference>
<accession>J7LAX1</accession>
<evidence type="ECO:0000259" key="4">
    <source>
        <dbReference type="PROSITE" id="PS51178"/>
    </source>
</evidence>
<dbReference type="SMART" id="SM00740">
    <property type="entry name" value="PASTA"/>
    <property type="match status" value="3"/>
</dbReference>
<reference evidence="5 6" key="1">
    <citation type="journal article" date="2012" name="J. Bacteriol.">
        <title>Whole-Genome Sequence of Nocardiopsis alba Strain ATCC BAA-2165, Associated with Honeybees.</title>
        <authorList>
            <person name="Qiao J."/>
            <person name="Chen L."/>
            <person name="Li Y."/>
            <person name="Wang J."/>
            <person name="Zhang W."/>
            <person name="Chen S."/>
        </authorList>
    </citation>
    <scope>NUCLEOTIDE SEQUENCE [LARGE SCALE GENOMIC DNA]</scope>
    <source>
        <strain evidence="6">ATCC BAA-2165 / BE74</strain>
    </source>
</reference>
<dbReference type="eggNOG" id="COG0515">
    <property type="taxonomic scope" value="Bacteria"/>
</dbReference>
<dbReference type="InterPro" id="IPR000719">
    <property type="entry name" value="Prot_kinase_dom"/>
</dbReference>
<dbReference type="Gene3D" id="3.30.10.20">
    <property type="match status" value="3"/>
</dbReference>
<dbReference type="GO" id="GO:0005524">
    <property type="term" value="F:ATP binding"/>
    <property type="evidence" value="ECO:0007669"/>
    <property type="project" value="InterPro"/>
</dbReference>
<dbReference type="GO" id="GO:0005576">
    <property type="term" value="C:extracellular region"/>
    <property type="evidence" value="ECO:0007669"/>
    <property type="project" value="InterPro"/>
</dbReference>
<dbReference type="GO" id="GO:0030246">
    <property type="term" value="F:carbohydrate binding"/>
    <property type="evidence" value="ECO:0007669"/>
    <property type="project" value="InterPro"/>
</dbReference>
<evidence type="ECO:0000313" key="6">
    <source>
        <dbReference type="Proteomes" id="UP000003779"/>
    </source>
</evidence>
<dbReference type="STRING" id="1205910.B005_1936"/>
<keyword evidence="3" id="KW-0472">Membrane</keyword>
<dbReference type="HOGENOM" id="CLU_436679_0_0_11"/>
<dbReference type="PROSITE" id="PS51178">
    <property type="entry name" value="PASTA"/>
    <property type="match status" value="3"/>
</dbReference>
<dbReference type="RefSeq" id="WP_014912291.1">
    <property type="nucleotide sequence ID" value="NC_018524.1"/>
</dbReference>
<dbReference type="SUPFAM" id="SSF56112">
    <property type="entry name" value="Protein kinase-like (PK-like)"/>
    <property type="match status" value="1"/>
</dbReference>
<dbReference type="Gene3D" id="1.10.510.10">
    <property type="entry name" value="Transferase(Phosphotransferase) domain 1"/>
    <property type="match status" value="1"/>
</dbReference>
<gene>
    <name evidence="5" type="ordered locus">B005_1936</name>
</gene>
<dbReference type="EMBL" id="CP003788">
    <property type="protein sequence ID" value="AFR09836.1"/>
    <property type="molecule type" value="Genomic_DNA"/>
</dbReference>
<dbReference type="InterPro" id="IPR011009">
    <property type="entry name" value="Kinase-like_dom_sf"/>
</dbReference>
<dbReference type="KEGG" id="nal:B005_1936"/>
<feature type="domain" description="PASTA" evidence="4">
    <location>
        <begin position="383"/>
        <end position="450"/>
    </location>
</feature>
<proteinExistence type="predicted"/>
<dbReference type="GO" id="GO:0004672">
    <property type="term" value="F:protein kinase activity"/>
    <property type="evidence" value="ECO:0007669"/>
    <property type="project" value="InterPro"/>
</dbReference>
<name>J7LAX1_NOCAA</name>
<protein>
    <submittedName>
        <fullName evidence="5">Carbohydrate binding domain protein</fullName>
    </submittedName>
</protein>